<dbReference type="GO" id="GO:0005886">
    <property type="term" value="C:plasma membrane"/>
    <property type="evidence" value="ECO:0007669"/>
    <property type="project" value="TreeGrafter"/>
</dbReference>
<evidence type="ECO:0000313" key="5">
    <source>
        <dbReference type="EMBL" id="CAA0827366.1"/>
    </source>
</evidence>
<evidence type="ECO:0000313" key="6">
    <source>
        <dbReference type="Proteomes" id="UP001153555"/>
    </source>
</evidence>
<dbReference type="OrthoDB" id="5421909at2759"/>
<feature type="compositionally biased region" description="Low complexity" evidence="3">
    <location>
        <begin position="112"/>
        <end position="125"/>
    </location>
</feature>
<comment type="caution">
    <text evidence="5">The sequence shown here is derived from an EMBL/GenBank/DDBJ whole genome shotgun (WGS) entry which is preliminary data.</text>
</comment>
<organism evidence="5 6">
    <name type="scientific">Striga hermonthica</name>
    <name type="common">Purple witchweed</name>
    <name type="synonym">Buchnera hermonthica</name>
    <dbReference type="NCBI Taxonomy" id="68872"/>
    <lineage>
        <taxon>Eukaryota</taxon>
        <taxon>Viridiplantae</taxon>
        <taxon>Streptophyta</taxon>
        <taxon>Embryophyta</taxon>
        <taxon>Tracheophyta</taxon>
        <taxon>Spermatophyta</taxon>
        <taxon>Magnoliopsida</taxon>
        <taxon>eudicotyledons</taxon>
        <taxon>Gunneridae</taxon>
        <taxon>Pentapetalae</taxon>
        <taxon>asterids</taxon>
        <taxon>lamiids</taxon>
        <taxon>Lamiales</taxon>
        <taxon>Orobanchaceae</taxon>
        <taxon>Buchnereae</taxon>
        <taxon>Striga</taxon>
    </lineage>
</organism>
<dbReference type="SUPFAM" id="SSF49503">
    <property type="entry name" value="Cupredoxins"/>
    <property type="match status" value="1"/>
</dbReference>
<keyword evidence="2" id="KW-0186">Copper</keyword>
<dbReference type="Gene3D" id="2.60.40.420">
    <property type="entry name" value="Cupredoxins - blue copper proteins"/>
    <property type="match status" value="1"/>
</dbReference>
<feature type="region of interest" description="Disordered" evidence="3">
    <location>
        <begin position="79"/>
        <end position="136"/>
    </location>
</feature>
<proteinExistence type="predicted"/>
<name>A0A9N7NEN7_STRHE</name>
<dbReference type="InterPro" id="IPR028871">
    <property type="entry name" value="BlueCu_1_BS"/>
</dbReference>
<evidence type="ECO:0000259" key="4">
    <source>
        <dbReference type="PROSITE" id="PS51485"/>
    </source>
</evidence>
<dbReference type="PANTHER" id="PTHR33021">
    <property type="entry name" value="BLUE COPPER PROTEIN"/>
    <property type="match status" value="1"/>
</dbReference>
<feature type="domain" description="Phytocyanin" evidence="4">
    <location>
        <begin position="1"/>
        <end position="78"/>
    </location>
</feature>
<dbReference type="PROSITE" id="PS00196">
    <property type="entry name" value="COPPER_BLUE"/>
    <property type="match status" value="1"/>
</dbReference>
<keyword evidence="6" id="KW-1185">Reference proteome</keyword>
<dbReference type="EMBL" id="CACSLK010027751">
    <property type="protein sequence ID" value="CAA0827366.1"/>
    <property type="molecule type" value="Genomic_DNA"/>
</dbReference>
<dbReference type="InterPro" id="IPR003245">
    <property type="entry name" value="Phytocyanin_dom"/>
</dbReference>
<dbReference type="Pfam" id="PF02298">
    <property type="entry name" value="Cu_bind_like"/>
    <property type="match status" value="1"/>
</dbReference>
<keyword evidence="1" id="KW-0479">Metal-binding</keyword>
<evidence type="ECO:0000256" key="1">
    <source>
        <dbReference type="ARBA" id="ARBA00022723"/>
    </source>
</evidence>
<gene>
    <name evidence="5" type="ORF">SHERM_23061</name>
</gene>
<evidence type="ECO:0000256" key="3">
    <source>
        <dbReference type="SAM" id="MobiDB-lite"/>
    </source>
</evidence>
<protein>
    <submittedName>
        <fullName evidence="5">Blue copper protein</fullName>
    </submittedName>
</protein>
<dbReference type="GO" id="GO:0009055">
    <property type="term" value="F:electron transfer activity"/>
    <property type="evidence" value="ECO:0007669"/>
    <property type="project" value="InterPro"/>
</dbReference>
<reference evidence="5" key="1">
    <citation type="submission" date="2019-12" db="EMBL/GenBank/DDBJ databases">
        <authorList>
            <person name="Scholes J."/>
        </authorList>
    </citation>
    <scope>NUCLEOTIDE SEQUENCE</scope>
</reference>
<dbReference type="PANTHER" id="PTHR33021:SF496">
    <property type="entry name" value="OS08G0482700 PROTEIN"/>
    <property type="match status" value="1"/>
</dbReference>
<accession>A0A9N7NEN7</accession>
<dbReference type="AlphaFoldDB" id="A0A9N7NEN7"/>
<dbReference type="InterPro" id="IPR039391">
    <property type="entry name" value="Phytocyanin-like"/>
</dbReference>
<dbReference type="GO" id="GO:0046872">
    <property type="term" value="F:metal ion binding"/>
    <property type="evidence" value="ECO:0007669"/>
    <property type="project" value="UniProtKB-KW"/>
</dbReference>
<sequence length="159" mass="15959">MSNNSFWTVFNFTTNFHDVARVSRDAYNRCSVNAIIGSPITTGPANITLSSTGNQYYICTFGTHCAQGGQRLSINVVSNSASRGASPPAASPPAAAPPPAATPPAAAPPTTTPGDSPSALPAAPSAQPPATPGQLGSGAGSLARSFLFVLASVGVYLVV</sequence>
<dbReference type="Proteomes" id="UP001153555">
    <property type="component" value="Unassembled WGS sequence"/>
</dbReference>
<feature type="compositionally biased region" description="Pro residues" evidence="3">
    <location>
        <begin position="89"/>
        <end position="111"/>
    </location>
</feature>
<dbReference type="PROSITE" id="PS51485">
    <property type="entry name" value="PHYTOCYANIN"/>
    <property type="match status" value="1"/>
</dbReference>
<evidence type="ECO:0000256" key="2">
    <source>
        <dbReference type="ARBA" id="ARBA00023008"/>
    </source>
</evidence>
<dbReference type="InterPro" id="IPR008972">
    <property type="entry name" value="Cupredoxin"/>
</dbReference>